<dbReference type="Pfam" id="PF13356">
    <property type="entry name" value="Arm-DNA-bind_3"/>
    <property type="match status" value="1"/>
</dbReference>
<evidence type="ECO:0000313" key="9">
    <source>
        <dbReference type="Proteomes" id="UP000054621"/>
    </source>
</evidence>
<evidence type="ECO:0000256" key="1">
    <source>
        <dbReference type="ARBA" id="ARBA00008857"/>
    </source>
</evidence>
<dbReference type="InterPro" id="IPR044068">
    <property type="entry name" value="CB"/>
</dbReference>
<evidence type="ECO:0000259" key="7">
    <source>
        <dbReference type="PROSITE" id="PS51900"/>
    </source>
</evidence>
<dbReference type="PROSITE" id="PS51900">
    <property type="entry name" value="CB"/>
    <property type="match status" value="1"/>
</dbReference>
<dbReference type="InterPro" id="IPR011010">
    <property type="entry name" value="DNA_brk_join_enz"/>
</dbReference>
<dbReference type="AlphaFoldDB" id="A0A0W0YBJ2"/>
<dbReference type="SUPFAM" id="SSF56349">
    <property type="entry name" value="DNA breaking-rejoining enzymes"/>
    <property type="match status" value="1"/>
</dbReference>
<dbReference type="GO" id="GO:0006310">
    <property type="term" value="P:DNA recombination"/>
    <property type="evidence" value="ECO:0007669"/>
    <property type="project" value="UniProtKB-KW"/>
</dbReference>
<proteinExistence type="inferred from homology"/>
<comment type="caution">
    <text evidence="8">The sequence shown here is derived from an EMBL/GenBank/DDBJ whole genome shotgun (WGS) entry which is preliminary data.</text>
</comment>
<evidence type="ECO:0000313" key="8">
    <source>
        <dbReference type="EMBL" id="KTD54261.1"/>
    </source>
</evidence>
<evidence type="ECO:0000259" key="6">
    <source>
        <dbReference type="PROSITE" id="PS51898"/>
    </source>
</evidence>
<feature type="domain" description="Core-binding (CB)" evidence="7">
    <location>
        <begin position="94"/>
        <end position="174"/>
    </location>
</feature>
<dbReference type="Pfam" id="PF00589">
    <property type="entry name" value="Phage_integrase"/>
    <property type="match status" value="1"/>
</dbReference>
<dbReference type="CDD" id="cd00801">
    <property type="entry name" value="INT_P4_C"/>
    <property type="match status" value="1"/>
</dbReference>
<dbReference type="InterPro" id="IPR013762">
    <property type="entry name" value="Integrase-like_cat_sf"/>
</dbReference>
<evidence type="ECO:0000256" key="2">
    <source>
        <dbReference type="ARBA" id="ARBA00022908"/>
    </source>
</evidence>
<dbReference type="Gene3D" id="3.30.160.390">
    <property type="entry name" value="Integrase, DNA-binding domain"/>
    <property type="match status" value="1"/>
</dbReference>
<evidence type="ECO:0000256" key="5">
    <source>
        <dbReference type="PROSITE-ProRule" id="PRU01248"/>
    </source>
</evidence>
<evidence type="ECO:0000256" key="4">
    <source>
        <dbReference type="ARBA" id="ARBA00023172"/>
    </source>
</evidence>
<dbReference type="InterPro" id="IPR025166">
    <property type="entry name" value="Integrase_DNA_bind_dom"/>
</dbReference>
<dbReference type="Gene3D" id="1.10.150.130">
    <property type="match status" value="1"/>
</dbReference>
<keyword evidence="4" id="KW-0233">DNA recombination</keyword>
<dbReference type="InterPro" id="IPR038488">
    <property type="entry name" value="Integrase_DNA-bd_sf"/>
</dbReference>
<dbReference type="PATRIC" id="fig|28087.4.peg.3308"/>
<keyword evidence="3 5" id="KW-0238">DNA-binding</keyword>
<gene>
    <name evidence="8" type="primary">int</name>
    <name evidence="8" type="ORF">Lsai_3083</name>
</gene>
<dbReference type="InterPro" id="IPR002104">
    <property type="entry name" value="Integrase_catalytic"/>
</dbReference>
<feature type="domain" description="Tyr recombinase" evidence="6">
    <location>
        <begin position="198"/>
        <end position="379"/>
    </location>
</feature>
<protein>
    <submittedName>
        <fullName evidence="8">Integrase</fullName>
    </submittedName>
</protein>
<dbReference type="Pfam" id="PF22022">
    <property type="entry name" value="Phage_int_M"/>
    <property type="match status" value="1"/>
</dbReference>
<dbReference type="Gene3D" id="1.10.443.10">
    <property type="entry name" value="Intergrase catalytic core"/>
    <property type="match status" value="1"/>
</dbReference>
<dbReference type="GO" id="GO:0003677">
    <property type="term" value="F:DNA binding"/>
    <property type="evidence" value="ECO:0007669"/>
    <property type="project" value="UniProtKB-UniRule"/>
</dbReference>
<dbReference type="InterPro" id="IPR010998">
    <property type="entry name" value="Integrase_recombinase_N"/>
</dbReference>
<dbReference type="RefSeq" id="WP_027270713.1">
    <property type="nucleotide sequence ID" value="NZ_CAAAJE010000009.1"/>
</dbReference>
<dbReference type="STRING" id="28087.Lsai_3083"/>
<dbReference type="EMBL" id="LNYV01000037">
    <property type="protein sequence ID" value="KTD54261.1"/>
    <property type="molecule type" value="Genomic_DNA"/>
</dbReference>
<dbReference type="eggNOG" id="COG0582">
    <property type="taxonomic scope" value="Bacteria"/>
</dbReference>
<keyword evidence="2" id="KW-0229">DNA integration</keyword>
<dbReference type="InterPro" id="IPR050808">
    <property type="entry name" value="Phage_Integrase"/>
</dbReference>
<dbReference type="PROSITE" id="PS51898">
    <property type="entry name" value="TYR_RECOMBINASE"/>
    <property type="match status" value="1"/>
</dbReference>
<accession>A0A0W0YBJ2</accession>
<dbReference type="PANTHER" id="PTHR30629:SF2">
    <property type="entry name" value="PROPHAGE INTEGRASE INTS-RELATED"/>
    <property type="match status" value="1"/>
</dbReference>
<organism evidence="8 9">
    <name type="scientific">Legionella sainthelensi</name>
    <dbReference type="NCBI Taxonomy" id="28087"/>
    <lineage>
        <taxon>Bacteria</taxon>
        <taxon>Pseudomonadati</taxon>
        <taxon>Pseudomonadota</taxon>
        <taxon>Gammaproteobacteria</taxon>
        <taxon>Legionellales</taxon>
        <taxon>Legionellaceae</taxon>
        <taxon>Legionella</taxon>
    </lineage>
</organism>
<name>A0A0W0YBJ2_9GAMM</name>
<dbReference type="Proteomes" id="UP000054621">
    <property type="component" value="Unassembled WGS sequence"/>
</dbReference>
<sequence length="393" mass="45031">MKFIDSYIKNLAPETTWFEKIESSGLGVRVMPSGNKSWFYRFSMGGKRQKMSLGKYPAISLKQAREFLIKAQSLKEQGINPIEHTKLEKLKEDNTFSKLIQSWYENYAVKNRKQPRPIKYQIDSEIIPLLGDTVLDKLQTKDITIALDKIVQRGAPIHANRILSTIKQVLNYAVSRGYIQYNPATNIRSRDIGGMEKPRERVLLPEEIKTIWKFLESDLCQMSGSARLAIKIIILTGVRTGEIRLAQWHQFDFEQSLWTIPPEHSKGGITVKIHLSELTKKLLLQFKEQSCSPFVIPGITNDVPMSKDALPRAIKRIQIRVGIPEWTAHDLRRTFATQLGESLNIDPVVIEKCLGHKMPRIMATYNKNEMLPQRKEALDAWAKHIASLISLKD</sequence>
<comment type="similarity">
    <text evidence="1">Belongs to the 'phage' integrase family.</text>
</comment>
<dbReference type="OrthoDB" id="9795573at2"/>
<dbReference type="GO" id="GO:0015074">
    <property type="term" value="P:DNA integration"/>
    <property type="evidence" value="ECO:0007669"/>
    <property type="project" value="UniProtKB-KW"/>
</dbReference>
<evidence type="ECO:0000256" key="3">
    <source>
        <dbReference type="ARBA" id="ARBA00023125"/>
    </source>
</evidence>
<dbReference type="PANTHER" id="PTHR30629">
    <property type="entry name" value="PROPHAGE INTEGRASE"/>
    <property type="match status" value="1"/>
</dbReference>
<reference evidence="8 9" key="1">
    <citation type="submission" date="2015-11" db="EMBL/GenBank/DDBJ databases">
        <title>Genomic analysis of 38 Legionella species identifies large and diverse effector repertoires.</title>
        <authorList>
            <person name="Burstein D."/>
            <person name="Amaro F."/>
            <person name="Zusman T."/>
            <person name="Lifshitz Z."/>
            <person name="Cohen O."/>
            <person name="Gilbert J.A."/>
            <person name="Pupko T."/>
            <person name="Shuman H.A."/>
            <person name="Segal G."/>
        </authorList>
    </citation>
    <scope>NUCLEOTIDE SEQUENCE [LARGE SCALE GENOMIC DNA]</scope>
    <source>
        <strain evidence="8 9">Mt.St.Helens-4</strain>
    </source>
</reference>
<dbReference type="InterPro" id="IPR053876">
    <property type="entry name" value="Phage_int_M"/>
</dbReference>